<dbReference type="InterPro" id="IPR025345">
    <property type="entry name" value="DUF4249"/>
</dbReference>
<dbReference type="AlphaFoldDB" id="A0A918Q2R8"/>
<sequence length="265" mass="30570">MILGLVSCQEEVYLEVGEGPELPVIEGIWTNNSIYNQVRVTRTKNYYDSASYRPIADANVYLIYEENARKIRFEYSEQTKTYLPVFNEEGRPGRRYSLHVEIGQNHYRSSGILLESPQIDSLSYVYKEERAFRPKGYYLKVHGKIPFAEDNFYRIRVNRNDTLLTGRSDYLLFDDTFGTAAFENGFELESIPFRKGDEARLSVYRLNESAYDYLQGMLGLLYNDGGLFTPPPQNPISNIELLDGDRPALGYFMVGSVKHISRVIE</sequence>
<dbReference type="Pfam" id="PF14054">
    <property type="entry name" value="DUF4249"/>
    <property type="match status" value="1"/>
</dbReference>
<reference evidence="1" key="1">
    <citation type="journal article" date="2014" name="Int. J. Syst. Evol. Microbiol.">
        <title>Complete genome sequence of Corynebacterium casei LMG S-19264T (=DSM 44701T), isolated from a smear-ripened cheese.</title>
        <authorList>
            <consortium name="US DOE Joint Genome Institute (JGI-PGF)"/>
            <person name="Walter F."/>
            <person name="Albersmeier A."/>
            <person name="Kalinowski J."/>
            <person name="Ruckert C."/>
        </authorList>
    </citation>
    <scope>NUCLEOTIDE SEQUENCE</scope>
    <source>
        <strain evidence="1">KCTC 12368</strain>
    </source>
</reference>
<keyword evidence="2" id="KW-1185">Reference proteome</keyword>
<comment type="caution">
    <text evidence="1">The sequence shown here is derived from an EMBL/GenBank/DDBJ whole genome shotgun (WGS) entry which is preliminary data.</text>
</comment>
<organism evidence="1 2">
    <name type="scientific">Echinicola pacifica</name>
    <dbReference type="NCBI Taxonomy" id="346377"/>
    <lineage>
        <taxon>Bacteria</taxon>
        <taxon>Pseudomonadati</taxon>
        <taxon>Bacteroidota</taxon>
        <taxon>Cytophagia</taxon>
        <taxon>Cytophagales</taxon>
        <taxon>Cyclobacteriaceae</taxon>
        <taxon>Echinicola</taxon>
    </lineage>
</organism>
<name>A0A918Q2R8_9BACT</name>
<proteinExistence type="predicted"/>
<accession>A0A918Q2R8</accession>
<evidence type="ECO:0008006" key="3">
    <source>
        <dbReference type="Google" id="ProtNLM"/>
    </source>
</evidence>
<gene>
    <name evidence="1" type="ORF">GCM10007049_25840</name>
</gene>
<protein>
    <recommendedName>
        <fullName evidence="3">DUF4249 domain-containing protein</fullName>
    </recommendedName>
</protein>
<evidence type="ECO:0000313" key="2">
    <source>
        <dbReference type="Proteomes" id="UP000619457"/>
    </source>
</evidence>
<dbReference type="Proteomes" id="UP000619457">
    <property type="component" value="Unassembled WGS sequence"/>
</dbReference>
<evidence type="ECO:0000313" key="1">
    <source>
        <dbReference type="EMBL" id="GGZ31498.1"/>
    </source>
</evidence>
<reference evidence="1" key="2">
    <citation type="submission" date="2020-09" db="EMBL/GenBank/DDBJ databases">
        <authorList>
            <person name="Sun Q."/>
            <person name="Kim S."/>
        </authorList>
    </citation>
    <scope>NUCLEOTIDE SEQUENCE</scope>
    <source>
        <strain evidence="1">KCTC 12368</strain>
    </source>
</reference>
<dbReference type="EMBL" id="BMWX01000004">
    <property type="protein sequence ID" value="GGZ31498.1"/>
    <property type="molecule type" value="Genomic_DNA"/>
</dbReference>